<dbReference type="Proteomes" id="UP001163046">
    <property type="component" value="Unassembled WGS sequence"/>
</dbReference>
<dbReference type="OrthoDB" id="5989295at2759"/>
<dbReference type="AlphaFoldDB" id="A0A9W9Z4P7"/>
<accession>A0A9W9Z4P7</accession>
<name>A0A9W9Z4P7_9CNID</name>
<dbReference type="PANTHER" id="PTHR24106">
    <property type="entry name" value="NACHT, LRR AND CARD DOMAINS-CONTAINING"/>
    <property type="match status" value="1"/>
</dbReference>
<keyword evidence="1" id="KW-0433">Leucine-rich repeat</keyword>
<evidence type="ECO:0000256" key="2">
    <source>
        <dbReference type="ARBA" id="ARBA00022737"/>
    </source>
</evidence>
<proteinExistence type="predicted"/>
<organism evidence="3 4">
    <name type="scientific">Desmophyllum pertusum</name>
    <dbReference type="NCBI Taxonomy" id="174260"/>
    <lineage>
        <taxon>Eukaryota</taxon>
        <taxon>Metazoa</taxon>
        <taxon>Cnidaria</taxon>
        <taxon>Anthozoa</taxon>
        <taxon>Hexacorallia</taxon>
        <taxon>Scleractinia</taxon>
        <taxon>Caryophylliina</taxon>
        <taxon>Caryophylliidae</taxon>
        <taxon>Desmophyllum</taxon>
    </lineage>
</organism>
<evidence type="ECO:0000313" key="4">
    <source>
        <dbReference type="Proteomes" id="UP001163046"/>
    </source>
</evidence>
<dbReference type="EMBL" id="MU826826">
    <property type="protein sequence ID" value="KAJ7375007.1"/>
    <property type="molecule type" value="Genomic_DNA"/>
</dbReference>
<evidence type="ECO:0000256" key="1">
    <source>
        <dbReference type="ARBA" id="ARBA00022614"/>
    </source>
</evidence>
<keyword evidence="4" id="KW-1185">Reference proteome</keyword>
<gene>
    <name evidence="3" type="primary">NLRC5_3</name>
    <name evidence="3" type="ORF">OS493_001734</name>
</gene>
<dbReference type="InterPro" id="IPR051261">
    <property type="entry name" value="NLR"/>
</dbReference>
<evidence type="ECO:0000313" key="3">
    <source>
        <dbReference type="EMBL" id="KAJ7375007.1"/>
    </source>
</evidence>
<protein>
    <submittedName>
        <fullName evidence="3">Positive regulation of MHC class I biosynthetic process</fullName>
    </submittedName>
</protein>
<comment type="caution">
    <text evidence="3">The sequence shown here is derived from an EMBL/GenBank/DDBJ whole genome shotgun (WGS) entry which is preliminary data.</text>
</comment>
<reference evidence="3" key="1">
    <citation type="submission" date="2023-01" db="EMBL/GenBank/DDBJ databases">
        <title>Genome assembly of the deep-sea coral Lophelia pertusa.</title>
        <authorList>
            <person name="Herrera S."/>
            <person name="Cordes E."/>
        </authorList>
    </citation>
    <scope>NUCLEOTIDE SEQUENCE</scope>
    <source>
        <strain evidence="3">USNM1676648</strain>
        <tissue evidence="3">Polyp</tissue>
    </source>
</reference>
<sequence>MSIAKEDANAGFKNSEEEKMPLSALYEKVASGKLLRGATVLTTTRPGSAVSSVAHLPFDRTFEILGFTSEQVEEYVQKFTANDKIAREKIWQHISSNINIYSLCYIPVNCFIICSCLLQVLMFYSGSDLTGVGLPTKITQIYKKATKLFFYKHNKKFRDIPHSREEIESDDLPPEMEEEFKRLGEIAFNGIKERRLIFESNEVQELKNSDLFHRLPDRQTGPLKHEAQFCFIHLTMQEYFAAKHVTDTMSDAELRRFVSDHIEKGEWQVVMQFVAGLLGDRDELSIEIFTDLLPVTTAEIEEWKLMIEKVRDDSQPRTLTCWPTRGKIFNTDVNEVYFRDH</sequence>
<keyword evidence="2" id="KW-0677">Repeat</keyword>